<evidence type="ECO:0000259" key="1">
    <source>
        <dbReference type="PROSITE" id="PS50181"/>
    </source>
</evidence>
<dbReference type="InterPro" id="IPR053781">
    <property type="entry name" value="F-box_AtFBL13-like"/>
</dbReference>
<accession>A0A1J3JRF9</accession>
<dbReference type="InterPro" id="IPR001810">
    <property type="entry name" value="F-box_dom"/>
</dbReference>
<dbReference type="CDD" id="cd22160">
    <property type="entry name" value="F-box_AtFBL13-like"/>
    <property type="match status" value="1"/>
</dbReference>
<dbReference type="InterPro" id="IPR036047">
    <property type="entry name" value="F-box-like_dom_sf"/>
</dbReference>
<dbReference type="AlphaFoldDB" id="A0A1J3JRF9"/>
<feature type="domain" description="F-box" evidence="1">
    <location>
        <begin position="6"/>
        <end position="42"/>
    </location>
</feature>
<dbReference type="Pfam" id="PF00646">
    <property type="entry name" value="F-box"/>
    <property type="match status" value="1"/>
</dbReference>
<gene>
    <name evidence="2" type="ORF">MP_TR26823_c0_g1_i1_g.79863</name>
</gene>
<reference evidence="2" key="1">
    <citation type="submission" date="2016-07" db="EMBL/GenBank/DDBJ databases">
        <title>De novo transcriptome assembly of four accessions of the metal hyperaccumulator plant Noccaea caerulescens.</title>
        <authorList>
            <person name="Blande D."/>
            <person name="Halimaa P."/>
            <person name="Tervahauta A.I."/>
            <person name="Aarts M.G."/>
            <person name="Karenlampi S.O."/>
        </authorList>
    </citation>
    <scope>NUCLEOTIDE SEQUENCE</scope>
</reference>
<dbReference type="PANTHER" id="PTHR31293:SF26">
    <property type="entry name" value="(RAPE) HYPOTHETICAL PROTEIN"/>
    <property type="match status" value="1"/>
</dbReference>
<dbReference type="SUPFAM" id="SSF81383">
    <property type="entry name" value="F-box domain"/>
    <property type="match status" value="1"/>
</dbReference>
<dbReference type="PANTHER" id="PTHR31293">
    <property type="entry name" value="RNI-LIKE SUPERFAMILY PROTEIN"/>
    <property type="match status" value="1"/>
</dbReference>
<evidence type="ECO:0000313" key="2">
    <source>
        <dbReference type="EMBL" id="JAU94504.1"/>
    </source>
</evidence>
<dbReference type="EMBL" id="GEVM01011434">
    <property type="protein sequence ID" value="JAU94504.1"/>
    <property type="molecule type" value="Transcribed_RNA"/>
</dbReference>
<proteinExistence type="predicted"/>
<dbReference type="InterPro" id="IPR055294">
    <property type="entry name" value="FBL60-like"/>
</dbReference>
<sequence>MDAKKADAISSLPDELLSQILCLLPTKRAASTTILSKRWRNLFPTMIRHSSSQHHLQFTLREEEDGIKKLSLKVEHGFDQIENHANRWISSALERGASELDLRITMPCVPDPDEPELLEPYRWPLLPTLFTSDTFQNLSSNPQETHDSPRSSLCGFIHHTNHVESCDYSFANFVDSRIDLVLPHDCRCDPVDVSKFVSWICNVQALHLTCSLYTVASFLHS</sequence>
<protein>
    <submittedName>
        <fullName evidence="2">Putative F-box/LRR-repeat protein</fullName>
    </submittedName>
</protein>
<dbReference type="PROSITE" id="PS50181">
    <property type="entry name" value="FBOX"/>
    <property type="match status" value="1"/>
</dbReference>
<dbReference type="Gene3D" id="1.20.1280.50">
    <property type="match status" value="1"/>
</dbReference>
<name>A0A1J3JRF9_NOCCA</name>
<organism evidence="2">
    <name type="scientific">Noccaea caerulescens</name>
    <name type="common">Alpine penny-cress</name>
    <name type="synonym">Thlaspi caerulescens</name>
    <dbReference type="NCBI Taxonomy" id="107243"/>
    <lineage>
        <taxon>Eukaryota</taxon>
        <taxon>Viridiplantae</taxon>
        <taxon>Streptophyta</taxon>
        <taxon>Embryophyta</taxon>
        <taxon>Tracheophyta</taxon>
        <taxon>Spermatophyta</taxon>
        <taxon>Magnoliopsida</taxon>
        <taxon>eudicotyledons</taxon>
        <taxon>Gunneridae</taxon>
        <taxon>Pentapetalae</taxon>
        <taxon>rosids</taxon>
        <taxon>malvids</taxon>
        <taxon>Brassicales</taxon>
        <taxon>Brassicaceae</taxon>
        <taxon>Coluteocarpeae</taxon>
        <taxon>Noccaea</taxon>
    </lineage>
</organism>